<dbReference type="RefSeq" id="XP_016470212.1">
    <property type="nucleotide sequence ID" value="XM_016614726.1"/>
</dbReference>
<dbReference type="InterPro" id="IPR043502">
    <property type="entry name" value="DNA/RNA_pol_sf"/>
</dbReference>
<name>A0A1S4A0J9_TOBAC</name>
<dbReference type="AlphaFoldDB" id="A0A1S4A0J9"/>
<dbReference type="PANTHER" id="PTHR11439">
    <property type="entry name" value="GAG-POL-RELATED RETROTRANSPOSON"/>
    <property type="match status" value="1"/>
</dbReference>
<feature type="domain" description="Reverse transcriptase Ty1/copia-type" evidence="1">
    <location>
        <begin position="60"/>
        <end position="139"/>
    </location>
</feature>
<evidence type="ECO:0000313" key="2">
    <source>
        <dbReference type="RefSeq" id="XP_016470212.1"/>
    </source>
</evidence>
<accession>A0A1S4A0J9</accession>
<reference evidence="2" key="1">
    <citation type="submission" date="2025-08" db="UniProtKB">
        <authorList>
            <consortium name="RefSeq"/>
        </authorList>
    </citation>
    <scope>IDENTIFICATION</scope>
</reference>
<proteinExistence type="predicted"/>
<dbReference type="InterPro" id="IPR013103">
    <property type="entry name" value="RVT_2"/>
</dbReference>
<dbReference type="PANTHER" id="PTHR11439:SF511">
    <property type="match status" value="1"/>
</dbReference>
<dbReference type="OrthoDB" id="1275983at2759"/>
<protein>
    <recommendedName>
        <fullName evidence="1">Reverse transcriptase Ty1/copia-type domain-containing protein</fullName>
    </recommendedName>
</protein>
<dbReference type="Pfam" id="PF07727">
    <property type="entry name" value="RVT_2"/>
    <property type="match status" value="1"/>
</dbReference>
<organism evidence="2">
    <name type="scientific">Nicotiana tabacum</name>
    <name type="common">Common tobacco</name>
    <dbReference type="NCBI Taxonomy" id="4097"/>
    <lineage>
        <taxon>Eukaryota</taxon>
        <taxon>Viridiplantae</taxon>
        <taxon>Streptophyta</taxon>
        <taxon>Embryophyta</taxon>
        <taxon>Tracheophyta</taxon>
        <taxon>Spermatophyta</taxon>
        <taxon>Magnoliopsida</taxon>
        <taxon>eudicotyledons</taxon>
        <taxon>Gunneridae</taxon>
        <taxon>Pentapetalae</taxon>
        <taxon>asterids</taxon>
        <taxon>lamiids</taxon>
        <taxon>Solanales</taxon>
        <taxon>Solanaceae</taxon>
        <taxon>Nicotianoideae</taxon>
        <taxon>Nicotianeae</taxon>
        <taxon>Nicotiana</taxon>
    </lineage>
</organism>
<evidence type="ECO:0000259" key="1">
    <source>
        <dbReference type="Pfam" id="PF07727"/>
    </source>
</evidence>
<gene>
    <name evidence="2" type="primary">LOC107792505</name>
</gene>
<dbReference type="SUPFAM" id="SSF56672">
    <property type="entry name" value="DNA/RNA polymerases"/>
    <property type="match status" value="1"/>
</dbReference>
<sequence length="241" mass="27527">MGCKWDYIINYKADGTLERYKASIKTLECETCGGTSVVRICTKSTRSFSTDKEDWTKIEVVLIYVDDVPITGNDTYLVLETKGILQQAFKIINLGELIFLGIEFARSNQGILMNKRKYALQLISESGLEGAKPALTPLECNLKLTSKEYDDHMGDKEDELLEDIVSHHRLIGKLLYLTMTRPYISFVVQTLNQFLQQPKKSHMEATLRIVRKADIQIAENPVYHERIKHIRLPLQNGEASE</sequence>
<dbReference type="STRING" id="4097.A0A1S4A0J9"/>
<dbReference type="PaxDb" id="4097-A0A1S4A0J9"/>
<dbReference type="KEGG" id="nta:107792505"/>